<keyword evidence="4" id="KW-0378">Hydrolase</keyword>
<dbReference type="PANTHER" id="PTHR13390">
    <property type="entry name" value="LIPASE"/>
    <property type="match status" value="1"/>
</dbReference>
<dbReference type="EMBL" id="DF844078">
    <property type="protein sequence ID" value="GAT47842.1"/>
    <property type="molecule type" value="Genomic_DNA"/>
</dbReference>
<sequence>MQQSVRNHPGLGTVHCLEHFPPDSDEALLFIPGNPGLVDFYRPFFSELLRLKPRLTILAHAHLGHTPGYPATEHSLSAQVQSAIEAFDELYHSTKLKPIIAAHSVGSWVALQVLKARPKQVAQVQLLFPTITHIVKTPNGRRLSWLFKSPMPWIVSWLSYLARPIPLSVLFRHWPASQVRVIQSLVHSPSAIYACLCMADEEMKTIRELDELLLTEHIDKLVFVFGANDDWVSEQQPAIVDAVGEARVVDVEAPHAFCIADIDSRAVAAVCASA</sequence>
<evidence type="ECO:0000256" key="3">
    <source>
        <dbReference type="ARBA" id="ARBA00022677"/>
    </source>
</evidence>
<dbReference type="SUPFAM" id="SSF53474">
    <property type="entry name" value="alpha/beta-Hydrolases"/>
    <property type="match status" value="1"/>
</dbReference>
<dbReference type="InterPro" id="IPR029058">
    <property type="entry name" value="AB_hydrolase_fold"/>
</dbReference>
<comment type="subcellular location">
    <subcellularLocation>
        <location evidence="1">Lipid droplet</location>
    </subcellularLocation>
</comment>
<dbReference type="Pfam" id="PF10230">
    <property type="entry name" value="LIDHydrolase"/>
    <property type="match status" value="1"/>
</dbReference>
<accession>A0ABQ0LBC1</accession>
<keyword evidence="3" id="KW-0551">Lipid droplet</keyword>
<comment type="similarity">
    <text evidence="2">Belongs to the AB hydrolase superfamily. LDAH family.</text>
</comment>
<protein>
    <recommendedName>
        <fullName evidence="7">AB hydrolase-1 domain-containing protein</fullName>
    </recommendedName>
</protein>
<evidence type="ECO:0000256" key="2">
    <source>
        <dbReference type="ARBA" id="ARBA00008300"/>
    </source>
</evidence>
<gene>
    <name evidence="5" type="ORF">MCHLO_05284</name>
</gene>
<keyword evidence="6" id="KW-1185">Reference proteome</keyword>
<dbReference type="PANTHER" id="PTHR13390:SF0">
    <property type="entry name" value="LIPID DROPLET-ASSOCIATED HYDROLASE"/>
    <property type="match status" value="1"/>
</dbReference>
<dbReference type="Gene3D" id="3.40.50.1820">
    <property type="entry name" value="alpha/beta hydrolase"/>
    <property type="match status" value="1"/>
</dbReference>
<proteinExistence type="inferred from homology"/>
<evidence type="ECO:0000256" key="4">
    <source>
        <dbReference type="ARBA" id="ARBA00022801"/>
    </source>
</evidence>
<dbReference type="InterPro" id="IPR019363">
    <property type="entry name" value="LDAH"/>
</dbReference>
<evidence type="ECO:0000256" key="1">
    <source>
        <dbReference type="ARBA" id="ARBA00004502"/>
    </source>
</evidence>
<dbReference type="Proteomes" id="UP000815677">
    <property type="component" value="Unassembled WGS sequence"/>
</dbReference>
<name>A0ABQ0LBC1_MYCCL</name>
<evidence type="ECO:0000313" key="5">
    <source>
        <dbReference type="EMBL" id="GAT47842.1"/>
    </source>
</evidence>
<organism evidence="5 6">
    <name type="scientific">Mycena chlorophos</name>
    <name type="common">Agaric fungus</name>
    <name type="synonym">Agaricus chlorophos</name>
    <dbReference type="NCBI Taxonomy" id="658473"/>
    <lineage>
        <taxon>Eukaryota</taxon>
        <taxon>Fungi</taxon>
        <taxon>Dikarya</taxon>
        <taxon>Basidiomycota</taxon>
        <taxon>Agaricomycotina</taxon>
        <taxon>Agaricomycetes</taxon>
        <taxon>Agaricomycetidae</taxon>
        <taxon>Agaricales</taxon>
        <taxon>Marasmiineae</taxon>
        <taxon>Mycenaceae</taxon>
        <taxon>Mycena</taxon>
    </lineage>
</organism>
<reference evidence="5" key="1">
    <citation type="submission" date="2014-09" db="EMBL/GenBank/DDBJ databases">
        <title>Genome sequence of the luminous mushroom Mycena chlorophos for searching fungal bioluminescence genes.</title>
        <authorList>
            <person name="Tanaka Y."/>
            <person name="Kasuga D."/>
            <person name="Oba Y."/>
            <person name="Hase S."/>
            <person name="Sato K."/>
            <person name="Oba Y."/>
            <person name="Sakakibara Y."/>
        </authorList>
    </citation>
    <scope>NUCLEOTIDE SEQUENCE</scope>
</reference>
<evidence type="ECO:0008006" key="7">
    <source>
        <dbReference type="Google" id="ProtNLM"/>
    </source>
</evidence>
<evidence type="ECO:0000313" key="6">
    <source>
        <dbReference type="Proteomes" id="UP000815677"/>
    </source>
</evidence>